<comment type="catalytic activity">
    <reaction evidence="7">
        <text>tRNA(Asp) + L-aspartate + ATP = L-aspartyl-tRNA(Asp) + AMP + diphosphate</text>
        <dbReference type="Rhea" id="RHEA:19649"/>
        <dbReference type="Rhea" id="RHEA-COMP:9660"/>
        <dbReference type="Rhea" id="RHEA-COMP:9678"/>
        <dbReference type="ChEBI" id="CHEBI:29991"/>
        <dbReference type="ChEBI" id="CHEBI:30616"/>
        <dbReference type="ChEBI" id="CHEBI:33019"/>
        <dbReference type="ChEBI" id="CHEBI:78442"/>
        <dbReference type="ChEBI" id="CHEBI:78516"/>
        <dbReference type="ChEBI" id="CHEBI:456215"/>
        <dbReference type="EC" id="6.1.1.12"/>
    </reaction>
</comment>
<comment type="function">
    <text evidence="7">Catalyzes the attachment of L-aspartate to tRNA(Asp) in a two-step reaction: L-aspartate is first activated by ATP to form Asp-AMP and then transferred to the acceptor end of tRNA(Asp).</text>
</comment>
<keyword evidence="6 7" id="KW-0030">Aminoacyl-tRNA synthetase</keyword>
<feature type="binding site" evidence="7">
    <location>
        <begin position="540"/>
        <end position="543"/>
    </location>
    <ligand>
        <name>ATP</name>
        <dbReference type="ChEBI" id="CHEBI:30616"/>
    </ligand>
</feature>
<dbReference type="Pfam" id="PF02938">
    <property type="entry name" value="GAD"/>
    <property type="match status" value="1"/>
</dbReference>
<keyword evidence="2 7" id="KW-0436">Ligase</keyword>
<dbReference type="HAMAP" id="MF_00044">
    <property type="entry name" value="Asp_tRNA_synth_type1"/>
    <property type="match status" value="1"/>
</dbReference>
<dbReference type="GO" id="GO:0005737">
    <property type="term" value="C:cytoplasm"/>
    <property type="evidence" value="ECO:0007669"/>
    <property type="project" value="UniProtKB-SubCell"/>
</dbReference>
<dbReference type="Gene3D" id="3.30.930.10">
    <property type="entry name" value="Bira Bifunctional Protein, Domain 2"/>
    <property type="match status" value="1"/>
</dbReference>
<name>A0A9X2MG95_9FIRM</name>
<dbReference type="AlphaFoldDB" id="A0A9X2MG95"/>
<evidence type="ECO:0000313" key="10">
    <source>
        <dbReference type="Proteomes" id="UP001142078"/>
    </source>
</evidence>
<dbReference type="GO" id="GO:0140096">
    <property type="term" value="F:catalytic activity, acting on a protein"/>
    <property type="evidence" value="ECO:0007669"/>
    <property type="project" value="UniProtKB-ARBA"/>
</dbReference>
<protein>
    <recommendedName>
        <fullName evidence="7">Aspartate--tRNA ligase</fullName>
        <ecNumber evidence="7">6.1.1.12</ecNumber>
    </recommendedName>
    <alternativeName>
        <fullName evidence="7">Aspartyl-tRNA synthetase</fullName>
        <shortName evidence="7">AspRS</shortName>
    </alternativeName>
</protein>
<dbReference type="CDD" id="cd00777">
    <property type="entry name" value="AspRS_core"/>
    <property type="match status" value="1"/>
</dbReference>
<dbReference type="InterPro" id="IPR006195">
    <property type="entry name" value="aa-tRNA-synth_II"/>
</dbReference>
<comment type="subcellular location">
    <subcellularLocation>
        <location evidence="7">Cytoplasm</location>
    </subcellularLocation>
</comment>
<dbReference type="Pfam" id="PF01336">
    <property type="entry name" value="tRNA_anti-codon"/>
    <property type="match status" value="1"/>
</dbReference>
<dbReference type="InterPro" id="IPR004524">
    <property type="entry name" value="Asp-tRNA-ligase_1"/>
</dbReference>
<dbReference type="PANTHER" id="PTHR22594">
    <property type="entry name" value="ASPARTYL/LYSYL-TRNA SYNTHETASE"/>
    <property type="match status" value="1"/>
</dbReference>
<keyword evidence="5 7" id="KW-0648">Protein biosynthesis</keyword>
<feature type="binding site" evidence="7">
    <location>
        <position position="488"/>
    </location>
    <ligand>
        <name>ATP</name>
        <dbReference type="ChEBI" id="CHEBI:30616"/>
    </ligand>
</feature>
<keyword evidence="4 7" id="KW-0067">ATP-binding</keyword>
<dbReference type="SUPFAM" id="SSF55261">
    <property type="entry name" value="GAD domain-like"/>
    <property type="match status" value="1"/>
</dbReference>
<evidence type="ECO:0000256" key="7">
    <source>
        <dbReference type="HAMAP-Rule" id="MF_00044"/>
    </source>
</evidence>
<feature type="binding site" evidence="7">
    <location>
        <position position="226"/>
    </location>
    <ligand>
        <name>L-aspartate</name>
        <dbReference type="ChEBI" id="CHEBI:29991"/>
    </ligand>
</feature>
<evidence type="ECO:0000256" key="3">
    <source>
        <dbReference type="ARBA" id="ARBA00022741"/>
    </source>
</evidence>
<dbReference type="PRINTS" id="PR01042">
    <property type="entry name" value="TRNASYNTHASP"/>
</dbReference>
<dbReference type="Gene3D" id="2.40.50.140">
    <property type="entry name" value="Nucleic acid-binding proteins"/>
    <property type="match status" value="1"/>
</dbReference>
<dbReference type="GO" id="GO:0004815">
    <property type="term" value="F:aspartate-tRNA ligase activity"/>
    <property type="evidence" value="ECO:0007669"/>
    <property type="project" value="UniProtKB-UniRule"/>
</dbReference>
<dbReference type="InterPro" id="IPR004364">
    <property type="entry name" value="Aa-tRNA-synt_II"/>
</dbReference>
<feature type="domain" description="Aminoacyl-transfer RNA synthetases class-II family profile" evidence="8">
    <location>
        <begin position="147"/>
        <end position="561"/>
    </location>
</feature>
<dbReference type="InterPro" id="IPR002312">
    <property type="entry name" value="Asp/Asn-tRNA-synth_IIb"/>
</dbReference>
<dbReference type="Gene3D" id="3.30.1360.30">
    <property type="entry name" value="GAD-like domain"/>
    <property type="match status" value="1"/>
</dbReference>
<keyword evidence="7" id="KW-0963">Cytoplasm</keyword>
<dbReference type="GO" id="GO:0003676">
    <property type="term" value="F:nucleic acid binding"/>
    <property type="evidence" value="ECO:0007669"/>
    <property type="project" value="InterPro"/>
</dbReference>
<dbReference type="InterPro" id="IPR004365">
    <property type="entry name" value="NA-bd_OB_tRNA"/>
</dbReference>
<feature type="binding site" evidence="7">
    <location>
        <position position="495"/>
    </location>
    <ligand>
        <name>L-aspartate</name>
        <dbReference type="ChEBI" id="CHEBI:29991"/>
    </ligand>
</feature>
<dbReference type="GO" id="GO:0005524">
    <property type="term" value="F:ATP binding"/>
    <property type="evidence" value="ECO:0007669"/>
    <property type="project" value="UniProtKB-UniRule"/>
</dbReference>
<evidence type="ECO:0000313" key="9">
    <source>
        <dbReference type="EMBL" id="MCR2042535.1"/>
    </source>
</evidence>
<feature type="binding site" evidence="7">
    <location>
        <position position="454"/>
    </location>
    <ligand>
        <name>L-aspartate</name>
        <dbReference type="ChEBI" id="CHEBI:29991"/>
    </ligand>
</feature>
<feature type="region of interest" description="Aspartate" evidence="7">
    <location>
        <begin position="204"/>
        <end position="207"/>
    </location>
</feature>
<gene>
    <name evidence="7 9" type="primary">aspS</name>
    <name evidence="9" type="ORF">NSA23_00255</name>
</gene>
<dbReference type="EMBL" id="JANJZL010000001">
    <property type="protein sequence ID" value="MCR2042535.1"/>
    <property type="molecule type" value="Genomic_DNA"/>
</dbReference>
<dbReference type="SUPFAM" id="SSF50249">
    <property type="entry name" value="Nucleic acid-binding proteins"/>
    <property type="match status" value="1"/>
</dbReference>
<evidence type="ECO:0000256" key="2">
    <source>
        <dbReference type="ARBA" id="ARBA00022598"/>
    </source>
</evidence>
<evidence type="ECO:0000256" key="4">
    <source>
        <dbReference type="ARBA" id="ARBA00022840"/>
    </source>
</evidence>
<dbReference type="InterPro" id="IPR047090">
    <property type="entry name" value="AspRS_core"/>
</dbReference>
<dbReference type="PROSITE" id="PS50862">
    <property type="entry name" value="AA_TRNA_LIGASE_II"/>
    <property type="match status" value="1"/>
</dbReference>
<evidence type="ECO:0000256" key="5">
    <source>
        <dbReference type="ARBA" id="ARBA00022917"/>
    </source>
</evidence>
<comment type="similarity">
    <text evidence="1 7">Belongs to the class-II aminoacyl-tRNA synthetase family. Type 1 subfamily.</text>
</comment>
<comment type="subunit">
    <text evidence="7">Homodimer.</text>
</comment>
<dbReference type="InterPro" id="IPR029351">
    <property type="entry name" value="GAD_dom"/>
</dbReference>
<dbReference type="InterPro" id="IPR045864">
    <property type="entry name" value="aa-tRNA-synth_II/BPL/LPL"/>
</dbReference>
<evidence type="ECO:0000256" key="6">
    <source>
        <dbReference type="ARBA" id="ARBA00023146"/>
    </source>
</evidence>
<dbReference type="Proteomes" id="UP001142078">
    <property type="component" value="Unassembled WGS sequence"/>
</dbReference>
<dbReference type="RefSeq" id="WP_257490023.1">
    <property type="nucleotide sequence ID" value="NZ_JANJZL010000001.1"/>
</dbReference>
<evidence type="ECO:0000256" key="1">
    <source>
        <dbReference type="ARBA" id="ARBA00006303"/>
    </source>
</evidence>
<evidence type="ECO:0000259" key="8">
    <source>
        <dbReference type="PROSITE" id="PS50862"/>
    </source>
</evidence>
<dbReference type="CDD" id="cd04317">
    <property type="entry name" value="EcAspRS_like_N"/>
    <property type="match status" value="1"/>
</dbReference>
<sequence>MVEKMGKLRRTHMCGELRSSNIGEEVVLMGWVQKKRNLGSLIFADLRDTMGIAQIVFDDTISEDLFKKAEKVKGEYVIAIKGKVRERESINPSIPTGEIEIIADELKILNESETPPIYIKDNDDVADNMRLKYRYLDLRKPSIQNNLKVRHRTSKIIREFLDENNFVEIETPMLTKPTPEGARDYLVPSRINAGKFYALPQSPQLMKQLLMVAGMDRYYQIVKCFRDEDLRANRQPEFTQVDIEMSFVDIEDIIEINEKLLYKIFKEIKGVEIELPIKRMTYNEAMERFGSDKPDLRFGFELKDITDIVANSDFKVFSGTIKNNGEVRGINIKGHESNFSRKDISKLESYIKDFGAKGLAWIKITEEGISSPIAKFLKEEELEKIIERMDGNKGDLLLFVADKSKVVFDSLGNLRVEVARRLDIIEKDDLKLVWITEFPLFEYDEEKERYVAKHHPFTHPMEEDIHLLETRPQDVRAKAYDIVINGDEMGGGSIRISDSKLQERMFKALGLQEEEVKDKFGFLLEAFKYGTPPHGGIAYGFDRLVMLLTDTNNIRDVIAFPKTQSATCLLTGAPTYIDSEQLKEVHMKLDLEK</sequence>
<dbReference type="EC" id="6.1.1.12" evidence="7"/>
<organism evidence="9 10">
    <name type="scientific">Anaerosalibacter massiliensis</name>
    <dbReference type="NCBI Taxonomy" id="1347392"/>
    <lineage>
        <taxon>Bacteria</taxon>
        <taxon>Bacillati</taxon>
        <taxon>Bacillota</taxon>
        <taxon>Tissierellia</taxon>
        <taxon>Tissierellales</taxon>
        <taxon>Sporanaerobacteraceae</taxon>
        <taxon>Anaerosalibacter</taxon>
    </lineage>
</organism>
<dbReference type="InterPro" id="IPR004115">
    <property type="entry name" value="GAD-like_sf"/>
</dbReference>
<feature type="binding site" evidence="7">
    <location>
        <position position="180"/>
    </location>
    <ligand>
        <name>L-aspartate</name>
        <dbReference type="ChEBI" id="CHEBI:29991"/>
    </ligand>
</feature>
<feature type="binding site" evidence="7">
    <location>
        <begin position="226"/>
        <end position="228"/>
    </location>
    <ligand>
        <name>ATP</name>
        <dbReference type="ChEBI" id="CHEBI:30616"/>
    </ligand>
</feature>
<dbReference type="SUPFAM" id="SSF55681">
    <property type="entry name" value="Class II aaRS and biotin synthetases"/>
    <property type="match status" value="1"/>
</dbReference>
<comment type="caution">
    <text evidence="9">The sequence shown here is derived from an EMBL/GenBank/DDBJ whole genome shotgun (WGS) entry which is preliminary data.</text>
</comment>
<dbReference type="PANTHER" id="PTHR22594:SF5">
    <property type="entry name" value="ASPARTATE--TRNA LIGASE, MITOCHONDRIAL"/>
    <property type="match status" value="1"/>
</dbReference>
<dbReference type="InterPro" id="IPR047089">
    <property type="entry name" value="Asp-tRNA-ligase_1_N"/>
</dbReference>
<keyword evidence="10" id="KW-1185">Reference proteome</keyword>
<dbReference type="NCBIfam" id="NF001750">
    <property type="entry name" value="PRK00476.1"/>
    <property type="match status" value="1"/>
</dbReference>
<keyword evidence="3 7" id="KW-0547">Nucleotide-binding</keyword>
<accession>A0A9X2MG95</accession>
<comment type="caution">
    <text evidence="7">Lacks conserved residue(s) required for the propagation of feature annotation.</text>
</comment>
<dbReference type="GO" id="GO:0006422">
    <property type="term" value="P:aspartyl-tRNA aminoacylation"/>
    <property type="evidence" value="ECO:0007669"/>
    <property type="project" value="UniProtKB-UniRule"/>
</dbReference>
<feature type="binding site" evidence="7">
    <location>
        <position position="235"/>
    </location>
    <ligand>
        <name>ATP</name>
        <dbReference type="ChEBI" id="CHEBI:30616"/>
    </ligand>
</feature>
<dbReference type="GO" id="GO:0016740">
    <property type="term" value="F:transferase activity"/>
    <property type="evidence" value="ECO:0007669"/>
    <property type="project" value="UniProtKB-ARBA"/>
</dbReference>
<dbReference type="NCBIfam" id="TIGR00459">
    <property type="entry name" value="aspS_bact"/>
    <property type="match status" value="1"/>
</dbReference>
<dbReference type="Pfam" id="PF00152">
    <property type="entry name" value="tRNA-synt_2"/>
    <property type="match status" value="1"/>
</dbReference>
<proteinExistence type="inferred from homology"/>
<dbReference type="InterPro" id="IPR012340">
    <property type="entry name" value="NA-bd_OB-fold"/>
</dbReference>
<reference evidence="9" key="1">
    <citation type="submission" date="2022-07" db="EMBL/GenBank/DDBJ databases">
        <title>Enhanced cultured diversity of the mouse gut microbiota enables custom-made synthetic communities.</title>
        <authorList>
            <person name="Afrizal A."/>
        </authorList>
    </citation>
    <scope>NUCLEOTIDE SEQUENCE</scope>
    <source>
        <strain evidence="9">DSM 29482</strain>
    </source>
</reference>